<comment type="similarity">
    <text evidence="1">Belongs to the gamma-glutamyltransferase family.</text>
</comment>
<keyword evidence="7" id="KW-1185">Reference proteome</keyword>
<keyword evidence="2" id="KW-0808">Transferase</keyword>
<dbReference type="InterPro" id="IPR043137">
    <property type="entry name" value="GGT_ssub_C"/>
</dbReference>
<organism evidence="6 7">
    <name type="scientific">Weissella thailandensis</name>
    <dbReference type="NCBI Taxonomy" id="89061"/>
    <lineage>
        <taxon>Bacteria</taxon>
        <taxon>Bacillati</taxon>
        <taxon>Bacillota</taxon>
        <taxon>Bacilli</taxon>
        <taxon>Lactobacillales</taxon>
        <taxon>Lactobacillaceae</taxon>
        <taxon>Weissella</taxon>
    </lineage>
</organism>
<keyword evidence="5" id="KW-1133">Transmembrane helix</keyword>
<accession>A0ABX9I7H2</accession>
<comment type="caution">
    <text evidence="6">The sequence shown here is derived from an EMBL/GenBank/DDBJ whole genome shotgun (WGS) entry which is preliminary data.</text>
</comment>
<evidence type="ECO:0008006" key="8">
    <source>
        <dbReference type="Google" id="ProtNLM"/>
    </source>
</evidence>
<evidence type="ECO:0000313" key="7">
    <source>
        <dbReference type="Proteomes" id="UP000254492"/>
    </source>
</evidence>
<evidence type="ECO:0000313" key="6">
    <source>
        <dbReference type="EMBL" id="RDS60472.1"/>
    </source>
</evidence>
<gene>
    <name evidence="6" type="ORF">DWV05_00785</name>
</gene>
<dbReference type="SUPFAM" id="SSF56235">
    <property type="entry name" value="N-terminal nucleophile aminohydrolases (Ntn hydrolases)"/>
    <property type="match status" value="1"/>
</dbReference>
<feature type="transmembrane region" description="Helical" evidence="5">
    <location>
        <begin position="7"/>
        <end position="26"/>
    </location>
</feature>
<keyword evidence="5" id="KW-0472">Membrane</keyword>
<evidence type="ECO:0000256" key="5">
    <source>
        <dbReference type="SAM" id="Phobius"/>
    </source>
</evidence>
<dbReference type="Pfam" id="PF01019">
    <property type="entry name" value="G_glu_transpept"/>
    <property type="match status" value="1"/>
</dbReference>
<proteinExistence type="inferred from homology"/>
<dbReference type="InterPro" id="IPR029055">
    <property type="entry name" value="Ntn_hydrolases_N"/>
</dbReference>
<name>A0ABX9I7H2_9LACO</name>
<evidence type="ECO:0000256" key="3">
    <source>
        <dbReference type="ARBA" id="ARBA00022801"/>
    </source>
</evidence>
<dbReference type="Gene3D" id="1.10.246.230">
    <property type="match status" value="1"/>
</dbReference>
<keyword evidence="4" id="KW-0865">Zymogen</keyword>
<keyword evidence="5" id="KW-0812">Transmembrane</keyword>
<dbReference type="EMBL" id="QRAY01000001">
    <property type="protein sequence ID" value="RDS60472.1"/>
    <property type="molecule type" value="Genomic_DNA"/>
</dbReference>
<evidence type="ECO:0000256" key="1">
    <source>
        <dbReference type="ARBA" id="ARBA00009381"/>
    </source>
</evidence>
<dbReference type="InterPro" id="IPR051792">
    <property type="entry name" value="GGT_bact"/>
</dbReference>
<keyword evidence="3" id="KW-0378">Hydrolase</keyword>
<dbReference type="PRINTS" id="PR01210">
    <property type="entry name" value="GGTRANSPTASE"/>
</dbReference>
<dbReference type="Gene3D" id="3.60.20.40">
    <property type="match status" value="1"/>
</dbReference>
<dbReference type="PANTHER" id="PTHR43199:SF1">
    <property type="entry name" value="GLUTATHIONE HYDROLASE PROENZYME"/>
    <property type="match status" value="1"/>
</dbReference>
<protein>
    <recommendedName>
        <fullName evidence="8">Gamma-glutamyltranspeptidase</fullName>
    </recommendedName>
</protein>
<sequence>MKYLKTIGSILLIILGVVFLFVILGYSTSNTGNTKSLVAKITKTVPWHNEKEKISHHKVAVSTSNPYATRVGMDILNDGGNAVDAAVGVSYALSITEPYASGLGGGGGMLIYNPKNNQYHGIDYRDSAPVSHQTNTSEIGVPTFVKGMDYASRQYGTKTMSENIQPALNIAQEGFKVSPFFAKYINVYRYFLKNNDDYLDKNGNLITQGEKMNPKKMAKTLKYIQRRGVEGYYSGPVAKEIMKQGDLTKKDLNSSRVEVTEPVVSNVGDSQFATLAAPFSGVTLLQMVKMADKVSLANPGTNPDTYLKQYDHIKQLAYQDRMQHLGDPTRKHVNSQKMVSSEYINQLLTSYGQQPDLSAQEDDSQNTTHFSIIDSEGMAVSSTNTLGNFYGSQKEAGGFYLNAANRLFTASKTSINSYEPGKKPRNFTSPMIIRKENKETIALGTPGGNMIPEFLFQIIYDHNVRGTDYQKAITKNRMYTTKNNQLVLEDGAKRPDYVAISKLKDIPYVKKKTSEFFGSVQIAYRNNETGKTNVYNDNRRAPNLNN</sequence>
<reference evidence="6 7" key="1">
    <citation type="submission" date="2018-07" db="EMBL/GenBank/DDBJ databases">
        <title>Genome-based reclassification of Weissella jogaejeotgali as Weissella thailandensis.</title>
        <authorList>
            <person name="Chun J."/>
            <person name="Kim B.-Y."/>
            <person name="Kwak M.-J."/>
        </authorList>
    </citation>
    <scope>NUCLEOTIDE SEQUENCE [LARGE SCALE GENOMIC DNA]</scope>
    <source>
        <strain evidence="6 7">KCTC 3751</strain>
    </source>
</reference>
<dbReference type="PANTHER" id="PTHR43199">
    <property type="entry name" value="GLUTATHIONE HYDROLASE"/>
    <property type="match status" value="1"/>
</dbReference>
<dbReference type="Proteomes" id="UP000254492">
    <property type="component" value="Unassembled WGS sequence"/>
</dbReference>
<evidence type="ECO:0000256" key="4">
    <source>
        <dbReference type="ARBA" id="ARBA00023145"/>
    </source>
</evidence>
<evidence type="ECO:0000256" key="2">
    <source>
        <dbReference type="ARBA" id="ARBA00022679"/>
    </source>
</evidence>
<dbReference type="RefSeq" id="WP_115470294.1">
    <property type="nucleotide sequence ID" value="NZ_BJEC01000014.1"/>
</dbReference>